<proteinExistence type="predicted"/>
<evidence type="ECO:0000313" key="2">
    <source>
        <dbReference type="EMBL" id="OGW97765.1"/>
    </source>
</evidence>
<organism evidence="2 3">
    <name type="scientific">Candidatus Danuiimicrobium aquiferis</name>
    <dbReference type="NCBI Taxonomy" id="1801832"/>
    <lineage>
        <taxon>Bacteria</taxon>
        <taxon>Pseudomonadati</taxon>
        <taxon>Candidatus Omnitrophota</taxon>
        <taxon>Candidatus Danuiimicrobium</taxon>
    </lineage>
</organism>
<protein>
    <submittedName>
        <fullName evidence="2">Uncharacterized protein</fullName>
    </submittedName>
</protein>
<accession>A0A1G1KXW8</accession>
<dbReference type="AlphaFoldDB" id="A0A1G1KXW8"/>
<gene>
    <name evidence="2" type="ORF">A3G33_08105</name>
</gene>
<reference evidence="2 3" key="1">
    <citation type="journal article" date="2016" name="Nat. Commun.">
        <title>Thousands of microbial genomes shed light on interconnected biogeochemical processes in an aquifer system.</title>
        <authorList>
            <person name="Anantharaman K."/>
            <person name="Brown C.T."/>
            <person name="Hug L.A."/>
            <person name="Sharon I."/>
            <person name="Castelle C.J."/>
            <person name="Probst A.J."/>
            <person name="Thomas B.C."/>
            <person name="Singh A."/>
            <person name="Wilkins M.J."/>
            <person name="Karaoz U."/>
            <person name="Brodie E.L."/>
            <person name="Williams K.H."/>
            <person name="Hubbard S.S."/>
            <person name="Banfield J.F."/>
        </authorList>
    </citation>
    <scope>NUCLEOTIDE SEQUENCE [LARGE SCALE GENOMIC DNA]</scope>
</reference>
<name>A0A1G1KXW8_9BACT</name>
<evidence type="ECO:0000256" key="1">
    <source>
        <dbReference type="SAM" id="MobiDB-lite"/>
    </source>
</evidence>
<dbReference type="Proteomes" id="UP000178187">
    <property type="component" value="Unassembled WGS sequence"/>
</dbReference>
<sequence length="155" mass="18034">MVFLAGTTSLKQFAYLRNKTKNLNHQKLKGLNIMDDAKTEVKKAVENERKRVLGIMLAAPEGAIKRAVEVINAGTPFEDAIEEFFVGYKLNRRFMCGGPTDFALPDFETYRDYCIANSEGNGREWMREYNKKQAEERNERTEHQSRGRYGRRERF</sequence>
<evidence type="ECO:0000313" key="3">
    <source>
        <dbReference type="Proteomes" id="UP000178187"/>
    </source>
</evidence>
<dbReference type="EMBL" id="MHFR01000039">
    <property type="protein sequence ID" value="OGW97765.1"/>
    <property type="molecule type" value="Genomic_DNA"/>
</dbReference>
<feature type="region of interest" description="Disordered" evidence="1">
    <location>
        <begin position="132"/>
        <end position="155"/>
    </location>
</feature>
<comment type="caution">
    <text evidence="2">The sequence shown here is derived from an EMBL/GenBank/DDBJ whole genome shotgun (WGS) entry which is preliminary data.</text>
</comment>